<organism evidence="1 2">
    <name type="scientific">Kribbella rubisoli</name>
    <dbReference type="NCBI Taxonomy" id="3075929"/>
    <lineage>
        <taxon>Bacteria</taxon>
        <taxon>Bacillati</taxon>
        <taxon>Actinomycetota</taxon>
        <taxon>Actinomycetes</taxon>
        <taxon>Propionibacteriales</taxon>
        <taxon>Kribbellaceae</taxon>
        <taxon>Kribbella</taxon>
    </lineage>
</organism>
<evidence type="ECO:0000313" key="2">
    <source>
        <dbReference type="Proteomes" id="UP000292027"/>
    </source>
</evidence>
<evidence type="ECO:0000313" key="1">
    <source>
        <dbReference type="EMBL" id="RZU10465.1"/>
    </source>
</evidence>
<accession>A0A4Q7WLS0</accession>
<keyword evidence="2" id="KW-1185">Reference proteome</keyword>
<sequence>MRARWEDDGTGRGVGDAKRLVPGASDLLAAFQEPLWVTEQPEDHLLPHVERWCQDDGRLAVRASSTDDQHTFILDLEWHGEPTSVGHARAAVFSLIGSFAESVTYVRQHQKGSRTGLQFEIGTGELAPDTRFQPHGHTVVINVAGVV</sequence>
<name>A0A4Q7WLS0_9ACTN</name>
<dbReference type="Proteomes" id="UP000292027">
    <property type="component" value="Unassembled WGS sequence"/>
</dbReference>
<dbReference type="EMBL" id="SHKR01000016">
    <property type="protein sequence ID" value="RZU10465.1"/>
    <property type="molecule type" value="Genomic_DNA"/>
</dbReference>
<gene>
    <name evidence="1" type="ORF">EV645_6929</name>
</gene>
<comment type="caution">
    <text evidence="1">The sequence shown here is derived from an EMBL/GenBank/DDBJ whole genome shotgun (WGS) entry which is preliminary data.</text>
</comment>
<dbReference type="AlphaFoldDB" id="A0A4Q7WLS0"/>
<protein>
    <submittedName>
        <fullName evidence="1">Uncharacterized protein</fullName>
    </submittedName>
</protein>
<proteinExistence type="predicted"/>
<reference evidence="1 2" key="1">
    <citation type="journal article" date="2015" name="Stand. Genomic Sci.">
        <title>Genomic Encyclopedia of Bacterial and Archaeal Type Strains, Phase III: the genomes of soil and plant-associated and newly described type strains.</title>
        <authorList>
            <person name="Whitman W.B."/>
            <person name="Woyke T."/>
            <person name="Klenk H.P."/>
            <person name="Zhou Y."/>
            <person name="Lilburn T.G."/>
            <person name="Beck B.J."/>
            <person name="De Vos P."/>
            <person name="Vandamme P."/>
            <person name="Eisen J.A."/>
            <person name="Garrity G."/>
            <person name="Hugenholtz P."/>
            <person name="Kyrpides N.C."/>
        </authorList>
    </citation>
    <scope>NUCLEOTIDE SEQUENCE [LARGE SCALE GENOMIC DNA]</scope>
    <source>
        <strain evidence="1 2">VKM Ac-2540</strain>
    </source>
</reference>